<dbReference type="Pfam" id="PF00072">
    <property type="entry name" value="Response_reg"/>
    <property type="match status" value="1"/>
</dbReference>
<keyword evidence="2" id="KW-0963">Cytoplasm</keyword>
<dbReference type="AlphaFoldDB" id="A0A517SA93"/>
<dbReference type="GO" id="GO:0000156">
    <property type="term" value="F:phosphorelay response regulator activity"/>
    <property type="evidence" value="ECO:0007669"/>
    <property type="project" value="TreeGrafter"/>
</dbReference>
<evidence type="ECO:0000256" key="5">
    <source>
        <dbReference type="ARBA" id="ARBA00023015"/>
    </source>
</evidence>
<evidence type="ECO:0000256" key="7">
    <source>
        <dbReference type="ARBA" id="ARBA00023163"/>
    </source>
</evidence>
<keyword evidence="13" id="KW-1185">Reference proteome</keyword>
<comment type="subcellular location">
    <subcellularLocation>
        <location evidence="1">Cytoplasm</location>
    </subcellularLocation>
</comment>
<organism evidence="12 13">
    <name type="scientific">Caulifigura coniformis</name>
    <dbReference type="NCBI Taxonomy" id="2527983"/>
    <lineage>
        <taxon>Bacteria</taxon>
        <taxon>Pseudomonadati</taxon>
        <taxon>Planctomycetota</taxon>
        <taxon>Planctomycetia</taxon>
        <taxon>Planctomycetales</taxon>
        <taxon>Planctomycetaceae</taxon>
        <taxon>Caulifigura</taxon>
    </lineage>
</organism>
<dbReference type="GO" id="GO:0005829">
    <property type="term" value="C:cytosol"/>
    <property type="evidence" value="ECO:0007669"/>
    <property type="project" value="TreeGrafter"/>
</dbReference>
<name>A0A517SA93_9PLAN</name>
<dbReference type="KEGG" id="ccos:Pan44_10590"/>
<dbReference type="Gene3D" id="1.10.10.10">
    <property type="entry name" value="Winged helix-like DNA-binding domain superfamily/Winged helix DNA-binding domain"/>
    <property type="match status" value="1"/>
</dbReference>
<protein>
    <submittedName>
        <fullName evidence="12">Transcriptional regulatory protein RstA</fullName>
    </submittedName>
</protein>
<dbReference type="SMART" id="SM00448">
    <property type="entry name" value="REC"/>
    <property type="match status" value="1"/>
</dbReference>
<feature type="domain" description="Response regulatory" evidence="10">
    <location>
        <begin position="1"/>
        <end position="101"/>
    </location>
</feature>
<dbReference type="FunCoup" id="A0A517SA93">
    <property type="interactions" value="118"/>
</dbReference>
<keyword evidence="3 8" id="KW-0597">Phosphoprotein</keyword>
<evidence type="ECO:0000256" key="9">
    <source>
        <dbReference type="PROSITE-ProRule" id="PRU01091"/>
    </source>
</evidence>
<proteinExistence type="predicted"/>
<evidence type="ECO:0000256" key="2">
    <source>
        <dbReference type="ARBA" id="ARBA00022490"/>
    </source>
</evidence>
<evidence type="ECO:0000256" key="4">
    <source>
        <dbReference type="ARBA" id="ARBA00023012"/>
    </source>
</evidence>
<dbReference type="InterPro" id="IPR001867">
    <property type="entry name" value="OmpR/PhoB-type_DNA-bd"/>
</dbReference>
<dbReference type="PANTHER" id="PTHR48111:SF21">
    <property type="entry name" value="DNA-BINDING DUAL MASTER TRANSCRIPTIONAL REGULATOR RPAA"/>
    <property type="match status" value="1"/>
</dbReference>
<reference evidence="12 13" key="1">
    <citation type="submission" date="2019-02" db="EMBL/GenBank/DDBJ databases">
        <title>Deep-cultivation of Planctomycetes and their phenomic and genomic characterization uncovers novel biology.</title>
        <authorList>
            <person name="Wiegand S."/>
            <person name="Jogler M."/>
            <person name="Boedeker C."/>
            <person name="Pinto D."/>
            <person name="Vollmers J."/>
            <person name="Rivas-Marin E."/>
            <person name="Kohn T."/>
            <person name="Peeters S.H."/>
            <person name="Heuer A."/>
            <person name="Rast P."/>
            <person name="Oberbeckmann S."/>
            <person name="Bunk B."/>
            <person name="Jeske O."/>
            <person name="Meyerdierks A."/>
            <person name="Storesund J.E."/>
            <person name="Kallscheuer N."/>
            <person name="Luecker S."/>
            <person name="Lage O.M."/>
            <person name="Pohl T."/>
            <person name="Merkel B.J."/>
            <person name="Hornburger P."/>
            <person name="Mueller R.-W."/>
            <person name="Bruemmer F."/>
            <person name="Labrenz M."/>
            <person name="Spormann A.M."/>
            <person name="Op den Camp H."/>
            <person name="Overmann J."/>
            <person name="Amann R."/>
            <person name="Jetten M.S.M."/>
            <person name="Mascher T."/>
            <person name="Medema M.H."/>
            <person name="Devos D.P."/>
            <person name="Kaster A.-K."/>
            <person name="Ovreas L."/>
            <person name="Rohde M."/>
            <person name="Galperin M.Y."/>
            <person name="Jogler C."/>
        </authorList>
    </citation>
    <scope>NUCLEOTIDE SEQUENCE [LARGE SCALE GENOMIC DNA]</scope>
    <source>
        <strain evidence="12 13">Pan44</strain>
    </source>
</reference>
<evidence type="ECO:0000256" key="6">
    <source>
        <dbReference type="ARBA" id="ARBA00023125"/>
    </source>
</evidence>
<gene>
    <name evidence="12" type="primary">rstA</name>
    <name evidence="12" type="ORF">Pan44_10590</name>
</gene>
<dbReference type="Gene3D" id="6.10.250.690">
    <property type="match status" value="1"/>
</dbReference>
<keyword evidence="5" id="KW-0805">Transcription regulation</keyword>
<dbReference type="InterPro" id="IPR016032">
    <property type="entry name" value="Sig_transdc_resp-reg_C-effctor"/>
</dbReference>
<dbReference type="CDD" id="cd00383">
    <property type="entry name" value="trans_reg_C"/>
    <property type="match status" value="1"/>
</dbReference>
<dbReference type="SMART" id="SM00862">
    <property type="entry name" value="Trans_reg_C"/>
    <property type="match status" value="1"/>
</dbReference>
<keyword evidence="6 9" id="KW-0238">DNA-binding</keyword>
<dbReference type="InterPro" id="IPR001789">
    <property type="entry name" value="Sig_transdc_resp-reg_receiver"/>
</dbReference>
<dbReference type="EMBL" id="CP036271">
    <property type="protein sequence ID" value="QDT53044.1"/>
    <property type="molecule type" value="Genomic_DNA"/>
</dbReference>
<dbReference type="Proteomes" id="UP000315700">
    <property type="component" value="Chromosome"/>
</dbReference>
<dbReference type="InParanoid" id="A0A517SA93"/>
<dbReference type="PROSITE" id="PS51755">
    <property type="entry name" value="OMPR_PHOB"/>
    <property type="match status" value="1"/>
</dbReference>
<keyword evidence="7" id="KW-0804">Transcription</keyword>
<dbReference type="GO" id="GO:0000976">
    <property type="term" value="F:transcription cis-regulatory region binding"/>
    <property type="evidence" value="ECO:0007669"/>
    <property type="project" value="TreeGrafter"/>
</dbReference>
<evidence type="ECO:0000259" key="10">
    <source>
        <dbReference type="PROSITE" id="PS50110"/>
    </source>
</evidence>
<dbReference type="FunFam" id="1.10.10.10:FF:000099">
    <property type="entry name" value="Two-component system response regulator TorR"/>
    <property type="match status" value="1"/>
</dbReference>
<dbReference type="InterPro" id="IPR036388">
    <property type="entry name" value="WH-like_DNA-bd_sf"/>
</dbReference>
<dbReference type="GO" id="GO:0006355">
    <property type="term" value="P:regulation of DNA-templated transcription"/>
    <property type="evidence" value="ECO:0007669"/>
    <property type="project" value="InterPro"/>
</dbReference>
<feature type="DNA-binding region" description="OmpR/PhoB-type" evidence="9">
    <location>
        <begin position="113"/>
        <end position="212"/>
    </location>
</feature>
<evidence type="ECO:0000256" key="8">
    <source>
        <dbReference type="PROSITE-ProRule" id="PRU00169"/>
    </source>
</evidence>
<accession>A0A517SA93</accession>
<sequence length="214" mass="23847">MVADFLAPHGFAVAIERRGDLAVERMRSEPHDAVILDVNLPEMDGFTVCRTMRSCFQGPILILTARGDEVDEVVGLEVGADDYLAKPVRPRVLLARLRAHLRKAVVQNGDTSANRISVGELLIDAGRRVVELAGQEVNLTSAEFELLWLLAEKVGQVVSRNEIYKKIHGIPYDGLDRSIDLRISRIRKKLGDDPVNPQRIKVVRSIGYMLSEAR</sequence>
<dbReference type="PANTHER" id="PTHR48111">
    <property type="entry name" value="REGULATOR OF RPOS"/>
    <property type="match status" value="1"/>
</dbReference>
<dbReference type="Gene3D" id="3.40.50.2300">
    <property type="match status" value="1"/>
</dbReference>
<dbReference type="PROSITE" id="PS50110">
    <property type="entry name" value="RESPONSE_REGULATORY"/>
    <property type="match status" value="1"/>
</dbReference>
<dbReference type="SUPFAM" id="SSF52172">
    <property type="entry name" value="CheY-like"/>
    <property type="match status" value="1"/>
</dbReference>
<keyword evidence="4" id="KW-0902">Two-component regulatory system</keyword>
<feature type="modified residue" description="4-aspartylphosphate" evidence="8">
    <location>
        <position position="37"/>
    </location>
</feature>
<evidence type="ECO:0000256" key="1">
    <source>
        <dbReference type="ARBA" id="ARBA00004496"/>
    </source>
</evidence>
<dbReference type="GO" id="GO:0032993">
    <property type="term" value="C:protein-DNA complex"/>
    <property type="evidence" value="ECO:0007669"/>
    <property type="project" value="TreeGrafter"/>
</dbReference>
<evidence type="ECO:0000313" key="13">
    <source>
        <dbReference type="Proteomes" id="UP000315700"/>
    </source>
</evidence>
<dbReference type="InterPro" id="IPR011006">
    <property type="entry name" value="CheY-like_superfamily"/>
</dbReference>
<feature type="domain" description="OmpR/PhoB-type" evidence="11">
    <location>
        <begin position="113"/>
        <end position="212"/>
    </location>
</feature>
<dbReference type="Pfam" id="PF00486">
    <property type="entry name" value="Trans_reg_C"/>
    <property type="match status" value="1"/>
</dbReference>
<evidence type="ECO:0000313" key="12">
    <source>
        <dbReference type="EMBL" id="QDT53044.1"/>
    </source>
</evidence>
<dbReference type="SUPFAM" id="SSF46894">
    <property type="entry name" value="C-terminal effector domain of the bipartite response regulators"/>
    <property type="match status" value="1"/>
</dbReference>
<evidence type="ECO:0000259" key="11">
    <source>
        <dbReference type="PROSITE" id="PS51755"/>
    </source>
</evidence>
<evidence type="ECO:0000256" key="3">
    <source>
        <dbReference type="ARBA" id="ARBA00022553"/>
    </source>
</evidence>
<dbReference type="InterPro" id="IPR039420">
    <property type="entry name" value="WalR-like"/>
</dbReference>